<evidence type="ECO:0000259" key="6">
    <source>
        <dbReference type="Pfam" id="PF00962"/>
    </source>
</evidence>
<dbReference type="InterPro" id="IPR032466">
    <property type="entry name" value="Metal_Hydrolase"/>
</dbReference>
<reference evidence="7 8" key="1">
    <citation type="submission" date="2017-08" db="EMBL/GenBank/DDBJ databases">
        <authorList>
            <person name="de Groot N.N."/>
        </authorList>
    </citation>
    <scope>NUCLEOTIDE SEQUENCE [LARGE SCALE GENOMIC DNA]</scope>
    <source>
        <strain evidence="7 8">USBA 352</strain>
    </source>
</reference>
<dbReference type="AlphaFoldDB" id="A0A285T7W6"/>
<comment type="similarity">
    <text evidence="2">Belongs to the metallo-dependent hydrolases superfamily. Adenosine and AMP deaminases family.</text>
</comment>
<dbReference type="Pfam" id="PF00962">
    <property type="entry name" value="A_deaminase"/>
    <property type="match status" value="1"/>
</dbReference>
<keyword evidence="4" id="KW-0378">Hydrolase</keyword>
<keyword evidence="8" id="KW-1185">Reference proteome</keyword>
<organism evidence="7 8">
    <name type="scientific">Stappia indica</name>
    <dbReference type="NCBI Taxonomy" id="538381"/>
    <lineage>
        <taxon>Bacteria</taxon>
        <taxon>Pseudomonadati</taxon>
        <taxon>Pseudomonadota</taxon>
        <taxon>Alphaproteobacteria</taxon>
        <taxon>Hyphomicrobiales</taxon>
        <taxon>Stappiaceae</taxon>
        <taxon>Stappia</taxon>
    </lineage>
</organism>
<dbReference type="InterPro" id="IPR001365">
    <property type="entry name" value="A_deaminase_dom"/>
</dbReference>
<keyword evidence="3" id="KW-0479">Metal-binding</keyword>
<evidence type="ECO:0000256" key="5">
    <source>
        <dbReference type="ARBA" id="ARBA00022833"/>
    </source>
</evidence>
<dbReference type="PANTHER" id="PTHR43114">
    <property type="entry name" value="ADENINE DEAMINASE"/>
    <property type="match status" value="1"/>
</dbReference>
<dbReference type="NCBIfam" id="TIGR01430">
    <property type="entry name" value="aden_deam"/>
    <property type="match status" value="1"/>
</dbReference>
<gene>
    <name evidence="7" type="ORF">SAMN05421512_10929</name>
</gene>
<dbReference type="EMBL" id="OBML01000009">
    <property type="protein sequence ID" value="SOC17592.1"/>
    <property type="molecule type" value="Genomic_DNA"/>
</dbReference>
<dbReference type="GO" id="GO:0019239">
    <property type="term" value="F:deaminase activity"/>
    <property type="evidence" value="ECO:0007669"/>
    <property type="project" value="InterPro"/>
</dbReference>
<sequence length="340" mass="36664">MPASASTKVVVPKAELHVHVEGAAPADLVRRLAKRHGQDVEGLFDKRGRYLWSDFSEFLAAYDRASRVFRTPEDYALLSGTYLRMLAAEGAIYAELTISPDHAAGAGLSYRDYVAGLAAGIEQARADTGIEARMIAIGVRHFGARAVEQVVAQIIAAPHPLVTGFGLAGDEREGHPANFARAFRMAGEAGLGLTAHAGEVCGPESVTAALDFLRVRRIGHGVRAVEDRAVVERIAEEGIVLEVCPGSNLALGLYSNLRFHPVNLLRRAGCRITLNSDDPPFFGTTLGHEYRSCAETFGWPEDELLAITRNAIAAAFCDEDTRRRLVLRLSDHVGLRGGGI</sequence>
<evidence type="ECO:0000256" key="4">
    <source>
        <dbReference type="ARBA" id="ARBA00022801"/>
    </source>
</evidence>
<evidence type="ECO:0000256" key="2">
    <source>
        <dbReference type="ARBA" id="ARBA00006676"/>
    </source>
</evidence>
<dbReference type="SUPFAM" id="SSF51556">
    <property type="entry name" value="Metallo-dependent hydrolases"/>
    <property type="match status" value="1"/>
</dbReference>
<dbReference type="NCBIfam" id="NF006848">
    <property type="entry name" value="PRK09358.1-3"/>
    <property type="match status" value="1"/>
</dbReference>
<name>A0A285T7W6_9HYPH</name>
<protein>
    <submittedName>
        <fullName evidence="7">Adenosine deaminase</fullName>
    </submittedName>
</protein>
<dbReference type="RefSeq" id="WP_097175630.1">
    <property type="nucleotide sequence ID" value="NZ_OBML01000009.1"/>
</dbReference>
<evidence type="ECO:0000313" key="8">
    <source>
        <dbReference type="Proteomes" id="UP000219331"/>
    </source>
</evidence>
<dbReference type="OrthoDB" id="105475at2"/>
<dbReference type="STRING" id="538381.GCA_001696535_02309"/>
<evidence type="ECO:0000313" key="7">
    <source>
        <dbReference type="EMBL" id="SOC17592.1"/>
    </source>
</evidence>
<dbReference type="InterPro" id="IPR006330">
    <property type="entry name" value="Ado/ade_deaminase"/>
</dbReference>
<proteinExistence type="inferred from homology"/>
<keyword evidence="5" id="KW-0862">Zinc</keyword>
<evidence type="ECO:0000256" key="3">
    <source>
        <dbReference type="ARBA" id="ARBA00022723"/>
    </source>
</evidence>
<dbReference type="Gene3D" id="3.20.20.140">
    <property type="entry name" value="Metal-dependent hydrolases"/>
    <property type="match status" value="1"/>
</dbReference>
<evidence type="ECO:0000256" key="1">
    <source>
        <dbReference type="ARBA" id="ARBA00001947"/>
    </source>
</evidence>
<feature type="domain" description="Adenosine deaminase" evidence="6">
    <location>
        <begin position="12"/>
        <end position="329"/>
    </location>
</feature>
<comment type="cofactor">
    <cofactor evidence="1">
        <name>Zn(2+)</name>
        <dbReference type="ChEBI" id="CHEBI:29105"/>
    </cofactor>
</comment>
<dbReference type="PANTHER" id="PTHR43114:SF6">
    <property type="entry name" value="ADENINE DEAMINASE"/>
    <property type="match status" value="1"/>
</dbReference>
<accession>A0A285T7W6</accession>
<dbReference type="Proteomes" id="UP000219331">
    <property type="component" value="Unassembled WGS sequence"/>
</dbReference>
<dbReference type="GO" id="GO:0046872">
    <property type="term" value="F:metal ion binding"/>
    <property type="evidence" value="ECO:0007669"/>
    <property type="project" value="UniProtKB-KW"/>
</dbReference>
<dbReference type="GO" id="GO:0016814">
    <property type="term" value="F:hydrolase activity, acting on carbon-nitrogen (but not peptide) bonds, in cyclic amidines"/>
    <property type="evidence" value="ECO:0007669"/>
    <property type="project" value="UniProtKB-ARBA"/>
</dbReference>